<dbReference type="CDD" id="cd06261">
    <property type="entry name" value="TM_PBP2"/>
    <property type="match status" value="1"/>
</dbReference>
<proteinExistence type="inferred from homology"/>
<gene>
    <name evidence="12" type="ORF">C4886_05870</name>
</gene>
<dbReference type="SUPFAM" id="SSF53850">
    <property type="entry name" value="Periplasmic binding protein-like II"/>
    <property type="match status" value="1"/>
</dbReference>
<feature type="transmembrane region" description="Helical" evidence="9">
    <location>
        <begin position="294"/>
        <end position="323"/>
    </location>
</feature>
<dbReference type="SMART" id="SM00062">
    <property type="entry name" value="PBPb"/>
    <property type="match status" value="1"/>
</dbReference>
<keyword evidence="10" id="KW-0732">Signal</keyword>
<evidence type="ECO:0000259" key="11">
    <source>
        <dbReference type="PROSITE" id="PS50928"/>
    </source>
</evidence>
<dbReference type="GO" id="GO:0043190">
    <property type="term" value="C:ATP-binding cassette (ABC) transporter complex"/>
    <property type="evidence" value="ECO:0007669"/>
    <property type="project" value="InterPro"/>
</dbReference>
<keyword evidence="5 9" id="KW-0812">Transmembrane</keyword>
<evidence type="ECO:0000256" key="9">
    <source>
        <dbReference type="RuleBase" id="RU363032"/>
    </source>
</evidence>
<keyword evidence="7 9" id="KW-1133">Transmembrane helix</keyword>
<evidence type="ECO:0000313" key="13">
    <source>
        <dbReference type="Proteomes" id="UP000253208"/>
    </source>
</evidence>
<dbReference type="Pfam" id="PF00497">
    <property type="entry name" value="SBP_bac_3"/>
    <property type="match status" value="1"/>
</dbReference>
<dbReference type="RefSeq" id="WP_092073601.1">
    <property type="nucleotide sequence ID" value="NZ_PSQG01000006.1"/>
</dbReference>
<evidence type="ECO:0000256" key="10">
    <source>
        <dbReference type="SAM" id="SignalP"/>
    </source>
</evidence>
<comment type="caution">
    <text evidence="12">The sequence shown here is derived from an EMBL/GenBank/DDBJ whole genome shotgun (WGS) entry which is preliminary data.</text>
</comment>
<dbReference type="AlphaFoldDB" id="A0A367G4S5"/>
<evidence type="ECO:0000313" key="12">
    <source>
        <dbReference type="EMBL" id="RCH44971.1"/>
    </source>
</evidence>
<feature type="domain" description="ABC transmembrane type-1" evidence="11">
    <location>
        <begin position="299"/>
        <end position="489"/>
    </location>
</feature>
<comment type="similarity">
    <text evidence="2">Belongs to the binding-protein-dependent transport system permease family. HisMQ subfamily.</text>
</comment>
<name>A0A367G4S5_9FIRM</name>
<dbReference type="FunFam" id="1.10.3720.10:FF:000033">
    <property type="entry name" value="Polar amino acid ABC transporter permease"/>
    <property type="match status" value="1"/>
</dbReference>
<sequence>MGRNGKSRALICFVLCMIMALPVYFSSAVAVKAAEQQTIVIGTNAEYSPFEYLDDNGNITGFDYDLLEAIAKEENVKLVWKDMPFDSLMGSMEAGDVQVIAAGIGPTEDRKKSVDFSDVYYTGTQCIISRKDNPIKDFEEMSGKTVAVLEGAQSDMIASGETTDYGEVKDAKVKRFKNASSAVMELKNGGADAVLIDNIMAEIYCKQNSDLQYESVPSTAEDTVFCIEKGNTELVQIINDGLAKVKKSGEYDDLYQKYFVDTLENSEDVTDVAATDGFLGLLSFIFLQDNRWKFYINGLGITLIVSLLSVIVGILIGLVVALVRLGAAKKGRRTILSTIADIYVDVIRGTPSVLQLMIIYFAVFHSRLGYVAAVVSFGINSGAYVSEVIRGGILSVDKGQSEAGRSLGLGYKDTMRFIIIPQAVKTILPAMGNEFIQLIKETSILGYVGIMDLTKAASYVSSRTYQMFIPLIVAGIMYYLIVKCLSLLLKRFERRLRESD</sequence>
<reference evidence="12 13" key="1">
    <citation type="submission" date="2018-02" db="EMBL/GenBank/DDBJ databases">
        <title>Complete genome sequencing of Faecalibacterium prausnitzii strains isolated from the human gut.</title>
        <authorList>
            <person name="Fitzgerald B.C."/>
            <person name="Shkoporov A.N."/>
            <person name="Ross P.R."/>
            <person name="Hill C."/>
        </authorList>
    </citation>
    <scope>NUCLEOTIDE SEQUENCE [LARGE SCALE GENOMIC DNA]</scope>
    <source>
        <strain evidence="12 13">APC942/31-1</strain>
    </source>
</reference>
<keyword evidence="3 9" id="KW-0813">Transport</keyword>
<feature type="signal peptide" evidence="10">
    <location>
        <begin position="1"/>
        <end position="25"/>
    </location>
</feature>
<dbReference type="Gene3D" id="1.10.3720.10">
    <property type="entry name" value="MetI-like"/>
    <property type="match status" value="1"/>
</dbReference>
<dbReference type="InterPro" id="IPR000515">
    <property type="entry name" value="MetI-like"/>
</dbReference>
<evidence type="ECO:0000256" key="2">
    <source>
        <dbReference type="ARBA" id="ARBA00010072"/>
    </source>
</evidence>
<evidence type="ECO:0000256" key="1">
    <source>
        <dbReference type="ARBA" id="ARBA00004651"/>
    </source>
</evidence>
<evidence type="ECO:0000256" key="6">
    <source>
        <dbReference type="ARBA" id="ARBA00022970"/>
    </source>
</evidence>
<dbReference type="InterPro" id="IPR010065">
    <property type="entry name" value="AA_ABC_transptr_permease_3TM"/>
</dbReference>
<dbReference type="InterPro" id="IPR035906">
    <property type="entry name" value="MetI-like_sf"/>
</dbReference>
<dbReference type="Gene3D" id="3.40.190.10">
    <property type="entry name" value="Periplasmic binding protein-like II"/>
    <property type="match status" value="2"/>
</dbReference>
<accession>A0A367G4S5</accession>
<protein>
    <recommendedName>
        <fullName evidence="11">ABC transmembrane type-1 domain-containing protein</fullName>
    </recommendedName>
</protein>
<dbReference type="Proteomes" id="UP000253208">
    <property type="component" value="Unassembled WGS sequence"/>
</dbReference>
<dbReference type="CDD" id="cd13624">
    <property type="entry name" value="PBP2_Arg_Lys_His"/>
    <property type="match status" value="1"/>
</dbReference>
<evidence type="ECO:0000256" key="4">
    <source>
        <dbReference type="ARBA" id="ARBA00022475"/>
    </source>
</evidence>
<dbReference type="PROSITE" id="PS50928">
    <property type="entry name" value="ABC_TM1"/>
    <property type="match status" value="1"/>
</dbReference>
<evidence type="ECO:0000256" key="3">
    <source>
        <dbReference type="ARBA" id="ARBA00022448"/>
    </source>
</evidence>
<dbReference type="Pfam" id="PF00528">
    <property type="entry name" value="BPD_transp_1"/>
    <property type="match status" value="1"/>
</dbReference>
<dbReference type="EMBL" id="PSQG01000006">
    <property type="protein sequence ID" value="RCH44971.1"/>
    <property type="molecule type" value="Genomic_DNA"/>
</dbReference>
<dbReference type="InterPro" id="IPR043429">
    <property type="entry name" value="ArtM/GltK/GlnP/TcyL/YhdX-like"/>
</dbReference>
<keyword evidence="8 9" id="KW-0472">Membrane</keyword>
<dbReference type="NCBIfam" id="TIGR01726">
    <property type="entry name" value="HEQRo_perm_3TM"/>
    <property type="match status" value="1"/>
</dbReference>
<keyword evidence="4" id="KW-1003">Cell membrane</keyword>
<evidence type="ECO:0000256" key="7">
    <source>
        <dbReference type="ARBA" id="ARBA00022989"/>
    </source>
</evidence>
<feature type="transmembrane region" description="Helical" evidence="9">
    <location>
        <begin position="467"/>
        <end position="489"/>
    </location>
</feature>
<evidence type="ECO:0000256" key="5">
    <source>
        <dbReference type="ARBA" id="ARBA00022692"/>
    </source>
</evidence>
<dbReference type="InterPro" id="IPR001638">
    <property type="entry name" value="Solute-binding_3/MltF_N"/>
</dbReference>
<dbReference type="GO" id="GO:0006865">
    <property type="term" value="P:amino acid transport"/>
    <property type="evidence" value="ECO:0007669"/>
    <property type="project" value="UniProtKB-KW"/>
</dbReference>
<evidence type="ECO:0000256" key="8">
    <source>
        <dbReference type="ARBA" id="ARBA00023136"/>
    </source>
</evidence>
<dbReference type="SUPFAM" id="SSF161098">
    <property type="entry name" value="MetI-like"/>
    <property type="match status" value="1"/>
</dbReference>
<keyword evidence="6" id="KW-0029">Amino-acid transport</keyword>
<feature type="chain" id="PRO_5039522577" description="ABC transmembrane type-1 domain-containing protein" evidence="10">
    <location>
        <begin position="26"/>
        <end position="500"/>
    </location>
</feature>
<dbReference type="PANTHER" id="PTHR30614">
    <property type="entry name" value="MEMBRANE COMPONENT OF AMINO ACID ABC TRANSPORTER"/>
    <property type="match status" value="1"/>
</dbReference>
<dbReference type="GO" id="GO:0022857">
    <property type="term" value="F:transmembrane transporter activity"/>
    <property type="evidence" value="ECO:0007669"/>
    <property type="project" value="InterPro"/>
</dbReference>
<dbReference type="PANTHER" id="PTHR30614:SF20">
    <property type="entry name" value="GLUTAMINE TRANSPORT SYSTEM PERMEASE PROTEIN GLNP"/>
    <property type="match status" value="1"/>
</dbReference>
<comment type="subcellular location">
    <subcellularLocation>
        <location evidence="1 9">Cell membrane</location>
        <topology evidence="1 9">Multi-pass membrane protein</topology>
    </subcellularLocation>
</comment>
<feature type="transmembrane region" description="Helical" evidence="9">
    <location>
        <begin position="358"/>
        <end position="379"/>
    </location>
</feature>
<organism evidence="12 13">
    <name type="scientific">Blautia obeum</name>
    <dbReference type="NCBI Taxonomy" id="40520"/>
    <lineage>
        <taxon>Bacteria</taxon>
        <taxon>Bacillati</taxon>
        <taxon>Bacillota</taxon>
        <taxon>Clostridia</taxon>
        <taxon>Lachnospirales</taxon>
        <taxon>Lachnospiraceae</taxon>
        <taxon>Blautia</taxon>
    </lineage>
</organism>